<accession>A0A8X7CUQ8</accession>
<feature type="region of interest" description="Disordered" evidence="1">
    <location>
        <begin position="240"/>
        <end position="268"/>
    </location>
</feature>
<reference evidence="2" key="1">
    <citation type="submission" date="2020-08" db="EMBL/GenBank/DDBJ databases">
        <title>Multicomponent nature underlies the extraordinary mechanical properties of spider dragline silk.</title>
        <authorList>
            <person name="Kono N."/>
            <person name="Nakamura H."/>
            <person name="Mori M."/>
            <person name="Yoshida Y."/>
            <person name="Ohtoshi R."/>
            <person name="Malay A.D."/>
            <person name="Moran D.A.P."/>
            <person name="Tomita M."/>
            <person name="Numata K."/>
            <person name="Arakawa K."/>
        </authorList>
    </citation>
    <scope>NUCLEOTIDE SEQUENCE</scope>
</reference>
<name>A0A8X7CUQ8_9ARAC</name>
<dbReference type="EMBL" id="BMAV01023381">
    <property type="protein sequence ID" value="GFY79072.1"/>
    <property type="molecule type" value="Genomic_DNA"/>
</dbReference>
<comment type="caution">
    <text evidence="2">The sequence shown here is derived from an EMBL/GenBank/DDBJ whole genome shotgun (WGS) entry which is preliminary data.</text>
</comment>
<protein>
    <submittedName>
        <fullName evidence="2">Uncharacterized protein</fullName>
    </submittedName>
</protein>
<dbReference type="AlphaFoldDB" id="A0A8X7CUQ8"/>
<dbReference type="Proteomes" id="UP000886998">
    <property type="component" value="Unassembled WGS sequence"/>
</dbReference>
<evidence type="ECO:0000313" key="2">
    <source>
        <dbReference type="EMBL" id="GFY79072.1"/>
    </source>
</evidence>
<keyword evidence="3" id="KW-1185">Reference proteome</keyword>
<proteinExistence type="predicted"/>
<sequence length="268" mass="29076">MLTIGNEGTWEFLMIALQDDDAVRTLVLCLVREGSSQAFFRDAIQRVHVARKIMLLTAYPTLFSNDTRSCDLELLYENNPRVRVSHVVEDVGDSDEVRNDACSTLWTGLHQDDTHGRLRQVTLSGDCSAELRNDAASKNALWPNVGAVRLVGTAQQLPQSAKSSPSALGDTRPGGIEPFYGSTEEGGADGDLRVHVSLLVENVGDIDEMRNVACPKLSAGLCEDGTHSSFRKVFKSHTVEGDCSASGRDNQNSEKSLRPKAAASKSIS</sequence>
<evidence type="ECO:0000256" key="1">
    <source>
        <dbReference type="SAM" id="MobiDB-lite"/>
    </source>
</evidence>
<gene>
    <name evidence="2" type="ORF">TNIN_106761</name>
</gene>
<feature type="compositionally biased region" description="Polar residues" evidence="1">
    <location>
        <begin position="156"/>
        <end position="166"/>
    </location>
</feature>
<organism evidence="2 3">
    <name type="scientific">Trichonephila inaurata madagascariensis</name>
    <dbReference type="NCBI Taxonomy" id="2747483"/>
    <lineage>
        <taxon>Eukaryota</taxon>
        <taxon>Metazoa</taxon>
        <taxon>Ecdysozoa</taxon>
        <taxon>Arthropoda</taxon>
        <taxon>Chelicerata</taxon>
        <taxon>Arachnida</taxon>
        <taxon>Araneae</taxon>
        <taxon>Araneomorphae</taxon>
        <taxon>Entelegynae</taxon>
        <taxon>Araneoidea</taxon>
        <taxon>Nephilidae</taxon>
        <taxon>Trichonephila</taxon>
        <taxon>Trichonephila inaurata</taxon>
    </lineage>
</organism>
<evidence type="ECO:0000313" key="3">
    <source>
        <dbReference type="Proteomes" id="UP000886998"/>
    </source>
</evidence>
<feature type="region of interest" description="Disordered" evidence="1">
    <location>
        <begin position="156"/>
        <end position="187"/>
    </location>
</feature>